<organism evidence="2 3">
    <name type="scientific">Methylorubrum salsuginis</name>
    <dbReference type="NCBI Taxonomy" id="414703"/>
    <lineage>
        <taxon>Bacteria</taxon>
        <taxon>Pseudomonadati</taxon>
        <taxon>Pseudomonadota</taxon>
        <taxon>Alphaproteobacteria</taxon>
        <taxon>Hyphomicrobiales</taxon>
        <taxon>Methylobacteriaceae</taxon>
        <taxon>Methylorubrum</taxon>
    </lineage>
</organism>
<name>A0A1I4L810_9HYPH</name>
<reference evidence="3" key="1">
    <citation type="submission" date="2016-10" db="EMBL/GenBank/DDBJ databases">
        <authorList>
            <person name="Varghese N."/>
            <person name="Submissions S."/>
        </authorList>
    </citation>
    <scope>NUCLEOTIDE SEQUENCE [LARGE SCALE GENOMIC DNA]</scope>
    <source>
        <strain evidence="3">CGMCC 1.6474</strain>
    </source>
</reference>
<dbReference type="InterPro" id="IPR001387">
    <property type="entry name" value="Cro/C1-type_HTH"/>
</dbReference>
<feature type="domain" description="HTH cro/C1-type" evidence="1">
    <location>
        <begin position="10"/>
        <end position="68"/>
    </location>
</feature>
<evidence type="ECO:0000259" key="1">
    <source>
        <dbReference type="SMART" id="SM00530"/>
    </source>
</evidence>
<dbReference type="AlphaFoldDB" id="A0A1I4L810"/>
<proteinExistence type="predicted"/>
<dbReference type="SMART" id="SM00530">
    <property type="entry name" value="HTH_XRE"/>
    <property type="match status" value="1"/>
</dbReference>
<keyword evidence="3" id="KW-1185">Reference proteome</keyword>
<evidence type="ECO:0000313" key="2">
    <source>
        <dbReference type="EMBL" id="SFL86943.1"/>
    </source>
</evidence>
<protein>
    <submittedName>
        <fullName evidence="2">Helix-turn-helix domain-containing protein</fullName>
    </submittedName>
</protein>
<dbReference type="CDD" id="cd00093">
    <property type="entry name" value="HTH_XRE"/>
    <property type="match status" value="1"/>
</dbReference>
<dbReference type="OrthoDB" id="8456538at2"/>
<dbReference type="Gene3D" id="1.10.260.40">
    <property type="entry name" value="lambda repressor-like DNA-binding domains"/>
    <property type="match status" value="1"/>
</dbReference>
<dbReference type="SUPFAM" id="SSF47413">
    <property type="entry name" value="lambda repressor-like DNA-binding domains"/>
    <property type="match status" value="1"/>
</dbReference>
<dbReference type="EMBL" id="FOSV01000028">
    <property type="protein sequence ID" value="SFL86943.1"/>
    <property type="molecule type" value="Genomic_DNA"/>
</dbReference>
<sequence length="137" mass="15076">MDIAQERRDRLMAVRKNLELTQAEMATALGLSLKAWNDLENGRSEARKIHQLAAERAALRLAAECGTIARVPQAIMDDLMRLASDVPSAVALAEAILTRAYLRSDEESEPVRERVKEALFQAVIAGRALRGEPDNGP</sequence>
<dbReference type="Proteomes" id="UP000198804">
    <property type="component" value="Unassembled WGS sequence"/>
</dbReference>
<dbReference type="InterPro" id="IPR010982">
    <property type="entry name" value="Lambda_DNA-bd_dom_sf"/>
</dbReference>
<gene>
    <name evidence="2" type="ORF">SAMN04488125_12810</name>
</gene>
<dbReference type="RefSeq" id="WP_091951221.1">
    <property type="nucleotide sequence ID" value="NZ_FOSV01000028.1"/>
</dbReference>
<dbReference type="GO" id="GO:0003677">
    <property type="term" value="F:DNA binding"/>
    <property type="evidence" value="ECO:0007669"/>
    <property type="project" value="InterPro"/>
</dbReference>
<evidence type="ECO:0000313" key="3">
    <source>
        <dbReference type="Proteomes" id="UP000198804"/>
    </source>
</evidence>
<accession>A0A1I4L810</accession>